<name>A0A371CTA1_9APHY</name>
<evidence type="ECO:0000256" key="1">
    <source>
        <dbReference type="SAM" id="MobiDB-lite"/>
    </source>
</evidence>
<sequence length="155" mass="16550">MHLDRSTARRPPSPCRSYPSSARSPPLCARVRTPTRLCISTSVDASKLMYMHHHGTHLDVHDPHEADSGPQDEHGKGRATRRVGGCSGEGSGKKSASPAARFLTSPIIDSSLTVTSLGPCWDGTPASATRRPRRKWHARGGGLRCTSYVGCGHGG</sequence>
<organism evidence="2 3">
    <name type="scientific">Lentinus brumalis</name>
    <dbReference type="NCBI Taxonomy" id="2498619"/>
    <lineage>
        <taxon>Eukaryota</taxon>
        <taxon>Fungi</taxon>
        <taxon>Dikarya</taxon>
        <taxon>Basidiomycota</taxon>
        <taxon>Agaricomycotina</taxon>
        <taxon>Agaricomycetes</taxon>
        <taxon>Polyporales</taxon>
        <taxon>Polyporaceae</taxon>
        <taxon>Lentinus</taxon>
    </lineage>
</organism>
<dbReference type="EMBL" id="KZ857464">
    <property type="protein sequence ID" value="RDX43497.1"/>
    <property type="molecule type" value="Genomic_DNA"/>
</dbReference>
<protein>
    <submittedName>
        <fullName evidence="2">Uncharacterized protein</fullName>
    </submittedName>
</protein>
<evidence type="ECO:0000313" key="3">
    <source>
        <dbReference type="Proteomes" id="UP000256964"/>
    </source>
</evidence>
<proteinExistence type="predicted"/>
<feature type="region of interest" description="Disordered" evidence="1">
    <location>
        <begin position="1"/>
        <end position="27"/>
    </location>
</feature>
<keyword evidence="3" id="KW-1185">Reference proteome</keyword>
<evidence type="ECO:0000313" key="2">
    <source>
        <dbReference type="EMBL" id="RDX43497.1"/>
    </source>
</evidence>
<dbReference type="Proteomes" id="UP000256964">
    <property type="component" value="Unassembled WGS sequence"/>
</dbReference>
<feature type="region of interest" description="Disordered" evidence="1">
    <location>
        <begin position="58"/>
        <end position="99"/>
    </location>
</feature>
<feature type="compositionally biased region" description="Low complexity" evidence="1">
    <location>
        <begin position="15"/>
        <end position="26"/>
    </location>
</feature>
<accession>A0A371CTA1</accession>
<dbReference type="AlphaFoldDB" id="A0A371CTA1"/>
<reference evidence="2 3" key="1">
    <citation type="journal article" date="2018" name="Biotechnol. Biofuels">
        <title>Integrative visual omics of the white-rot fungus Polyporus brumalis exposes the biotechnological potential of its oxidative enzymes for delignifying raw plant biomass.</title>
        <authorList>
            <person name="Miyauchi S."/>
            <person name="Rancon A."/>
            <person name="Drula E."/>
            <person name="Hage H."/>
            <person name="Chaduli D."/>
            <person name="Favel A."/>
            <person name="Grisel S."/>
            <person name="Henrissat B."/>
            <person name="Herpoel-Gimbert I."/>
            <person name="Ruiz-Duenas F.J."/>
            <person name="Chevret D."/>
            <person name="Hainaut M."/>
            <person name="Lin J."/>
            <person name="Wang M."/>
            <person name="Pangilinan J."/>
            <person name="Lipzen A."/>
            <person name="Lesage-Meessen L."/>
            <person name="Navarro D."/>
            <person name="Riley R."/>
            <person name="Grigoriev I.V."/>
            <person name="Zhou S."/>
            <person name="Raouche S."/>
            <person name="Rosso M.N."/>
        </authorList>
    </citation>
    <scope>NUCLEOTIDE SEQUENCE [LARGE SCALE GENOMIC DNA]</scope>
    <source>
        <strain evidence="2 3">BRFM 1820</strain>
    </source>
</reference>
<feature type="compositionally biased region" description="Basic and acidic residues" evidence="1">
    <location>
        <begin position="58"/>
        <end position="76"/>
    </location>
</feature>
<gene>
    <name evidence="2" type="ORF">OH76DRAFT_1201869</name>
</gene>